<proteinExistence type="predicted"/>
<sequence length="181" mass="21924">MEEKEEKLNDDDLSYLTKELKSYKNGAIYLVIFLALLYYGFYYLNFHYKPTGFFNGIDVVFELIVLGFLTYIGIKGIERNKNFKKNIFKQKVIVGDFKVLEKEITNKNDADEWSHYVIRIFSKIENKDKYIFLNRSDFRKINEEDYIYIEYFIDSNLIKILNYKNKKLEYTRYGIYDNKWG</sequence>
<feature type="transmembrane region" description="Helical" evidence="1">
    <location>
        <begin position="27"/>
        <end position="46"/>
    </location>
</feature>
<accession>A0ABU1YGJ6</accession>
<keyword evidence="1" id="KW-0812">Transmembrane</keyword>
<feature type="transmembrane region" description="Helical" evidence="1">
    <location>
        <begin position="52"/>
        <end position="74"/>
    </location>
</feature>
<keyword evidence="1" id="KW-0472">Membrane</keyword>
<protein>
    <submittedName>
        <fullName evidence="2">Uncharacterized protein</fullName>
    </submittedName>
</protein>
<gene>
    <name evidence="2" type="ORF">J2W48_004500</name>
</gene>
<keyword evidence="1" id="KW-1133">Transmembrane helix</keyword>
<dbReference type="Proteomes" id="UP001269081">
    <property type="component" value="Unassembled WGS sequence"/>
</dbReference>
<evidence type="ECO:0000256" key="1">
    <source>
        <dbReference type="SAM" id="Phobius"/>
    </source>
</evidence>
<name>A0ABU1YGJ6_9FLAO</name>
<dbReference type="EMBL" id="JAVDWQ010000025">
    <property type="protein sequence ID" value="MDR7212536.1"/>
    <property type="molecule type" value="Genomic_DNA"/>
</dbReference>
<dbReference type="RefSeq" id="WP_310284207.1">
    <property type="nucleotide sequence ID" value="NZ_JAVDWQ010000025.1"/>
</dbReference>
<keyword evidence="3" id="KW-1185">Reference proteome</keyword>
<reference evidence="2 3" key="1">
    <citation type="submission" date="2023-07" db="EMBL/GenBank/DDBJ databases">
        <title>Sorghum-associated microbial communities from plants grown in Nebraska, USA.</title>
        <authorList>
            <person name="Schachtman D."/>
        </authorList>
    </citation>
    <scope>NUCLEOTIDE SEQUENCE [LARGE SCALE GENOMIC DNA]</scope>
    <source>
        <strain evidence="2 3">4129</strain>
    </source>
</reference>
<comment type="caution">
    <text evidence="2">The sequence shown here is derived from an EMBL/GenBank/DDBJ whole genome shotgun (WGS) entry which is preliminary data.</text>
</comment>
<evidence type="ECO:0000313" key="3">
    <source>
        <dbReference type="Proteomes" id="UP001269081"/>
    </source>
</evidence>
<evidence type="ECO:0000313" key="2">
    <source>
        <dbReference type="EMBL" id="MDR7212536.1"/>
    </source>
</evidence>
<organism evidence="2 3">
    <name type="scientific">Flavobacterium piscis</name>
    <dbReference type="NCBI Taxonomy" id="1114874"/>
    <lineage>
        <taxon>Bacteria</taxon>
        <taxon>Pseudomonadati</taxon>
        <taxon>Bacteroidota</taxon>
        <taxon>Flavobacteriia</taxon>
        <taxon>Flavobacteriales</taxon>
        <taxon>Flavobacteriaceae</taxon>
        <taxon>Flavobacterium</taxon>
    </lineage>
</organism>